<evidence type="ECO:0000313" key="1">
    <source>
        <dbReference type="EMBL" id="GBP15346.1"/>
    </source>
</evidence>
<accession>A0A4C1TM96</accession>
<sequence>MRASERHASLPLGHGCVRPLSLLLGRIGRWSGINTNASQAERLDRSCLSIAGSALSLTRAAQAERENESCFFVHAAGVHRFIRSYYVKMTFFIIILFLQAHDVIFNIELAEMTHSTRICVSQFEPYMASCESAAVYSFHAEQV</sequence>
<proteinExistence type="predicted"/>
<name>A0A4C1TM96_EUMVA</name>
<comment type="caution">
    <text evidence="1">The sequence shown here is derived from an EMBL/GenBank/DDBJ whole genome shotgun (WGS) entry which is preliminary data.</text>
</comment>
<evidence type="ECO:0000313" key="2">
    <source>
        <dbReference type="Proteomes" id="UP000299102"/>
    </source>
</evidence>
<dbReference type="EMBL" id="BGZK01000071">
    <property type="protein sequence ID" value="GBP15346.1"/>
    <property type="molecule type" value="Genomic_DNA"/>
</dbReference>
<protein>
    <submittedName>
        <fullName evidence="1">Uncharacterized protein</fullName>
    </submittedName>
</protein>
<organism evidence="1 2">
    <name type="scientific">Eumeta variegata</name>
    <name type="common">Bagworm moth</name>
    <name type="synonym">Eumeta japonica</name>
    <dbReference type="NCBI Taxonomy" id="151549"/>
    <lineage>
        <taxon>Eukaryota</taxon>
        <taxon>Metazoa</taxon>
        <taxon>Ecdysozoa</taxon>
        <taxon>Arthropoda</taxon>
        <taxon>Hexapoda</taxon>
        <taxon>Insecta</taxon>
        <taxon>Pterygota</taxon>
        <taxon>Neoptera</taxon>
        <taxon>Endopterygota</taxon>
        <taxon>Lepidoptera</taxon>
        <taxon>Glossata</taxon>
        <taxon>Ditrysia</taxon>
        <taxon>Tineoidea</taxon>
        <taxon>Psychidae</taxon>
        <taxon>Oiketicinae</taxon>
        <taxon>Eumeta</taxon>
    </lineage>
</organism>
<dbReference type="AlphaFoldDB" id="A0A4C1TM96"/>
<dbReference type="OrthoDB" id="6931130at2759"/>
<reference evidence="1 2" key="1">
    <citation type="journal article" date="2019" name="Commun. Biol.">
        <title>The bagworm genome reveals a unique fibroin gene that provides high tensile strength.</title>
        <authorList>
            <person name="Kono N."/>
            <person name="Nakamura H."/>
            <person name="Ohtoshi R."/>
            <person name="Tomita M."/>
            <person name="Numata K."/>
            <person name="Arakawa K."/>
        </authorList>
    </citation>
    <scope>NUCLEOTIDE SEQUENCE [LARGE SCALE GENOMIC DNA]</scope>
</reference>
<keyword evidence="2" id="KW-1185">Reference proteome</keyword>
<gene>
    <name evidence="1" type="ORF">EVAR_80525_1</name>
</gene>
<dbReference type="Proteomes" id="UP000299102">
    <property type="component" value="Unassembled WGS sequence"/>
</dbReference>